<keyword evidence="5" id="KW-0472">Membrane</keyword>
<dbReference type="InterPro" id="IPR013783">
    <property type="entry name" value="Ig-like_fold"/>
</dbReference>
<evidence type="ECO:0000313" key="8">
    <source>
        <dbReference type="Proteomes" id="UP000504632"/>
    </source>
</evidence>
<evidence type="ECO:0000256" key="3">
    <source>
        <dbReference type="ARBA" id="ARBA00023319"/>
    </source>
</evidence>
<protein>
    <submittedName>
        <fullName evidence="9">V-set and transmembrane domain-containing protein 4a</fullName>
    </submittedName>
</protein>
<dbReference type="SUPFAM" id="SSF48726">
    <property type="entry name" value="Immunoglobulin"/>
    <property type="match status" value="1"/>
</dbReference>
<dbReference type="InterPro" id="IPR007110">
    <property type="entry name" value="Ig-like_dom"/>
</dbReference>
<dbReference type="FunFam" id="2.60.40.10:FF:001953">
    <property type="entry name" value="V-set and transmembrane domain containing 4b"/>
    <property type="match status" value="1"/>
</dbReference>
<feature type="transmembrane region" description="Helical" evidence="5">
    <location>
        <begin position="168"/>
        <end position="193"/>
    </location>
</feature>
<keyword evidence="5 9" id="KW-0812">Transmembrane</keyword>
<organism evidence="8 9">
    <name type="scientific">Chanos chanos</name>
    <name type="common">Milkfish</name>
    <name type="synonym">Mugil chanos</name>
    <dbReference type="NCBI Taxonomy" id="29144"/>
    <lineage>
        <taxon>Eukaryota</taxon>
        <taxon>Metazoa</taxon>
        <taxon>Chordata</taxon>
        <taxon>Craniata</taxon>
        <taxon>Vertebrata</taxon>
        <taxon>Euteleostomi</taxon>
        <taxon>Actinopterygii</taxon>
        <taxon>Neopterygii</taxon>
        <taxon>Teleostei</taxon>
        <taxon>Ostariophysi</taxon>
        <taxon>Gonorynchiformes</taxon>
        <taxon>Chanidae</taxon>
        <taxon>Chanos</taxon>
    </lineage>
</organism>
<evidence type="ECO:0000256" key="2">
    <source>
        <dbReference type="ARBA" id="ARBA00023157"/>
    </source>
</evidence>
<dbReference type="InParanoid" id="A0A6J2V9U8"/>
<evidence type="ECO:0000259" key="7">
    <source>
        <dbReference type="PROSITE" id="PS50835"/>
    </source>
</evidence>
<sequence>MKLSSVVIVFLIRAFIGEVSIALNVTVTPGPVSVCTEGDNITLSCLVSQKKRMSSVLVLRWLFSQGPDVEHLLVKINVKRAKYYGNYSRRFPQPKFHLTEEKKEKVYNLLILNVSKEDRGNYTCRVQEIRRYHNRWRASSNGTGRVELKVHHLPVTDSSDGIWRLFQDLYLCAVLICSIGLICIFLFTVVIACQSIQRKHRQRASYYLVKCPENSSGETVTSVVSSSPGMHRKEKRHKHQPKHSVDQPPEIPAKAPIADKPRKPKLLKTQPRKVTAPRVVEDSLTYAELELVRPKPETKACCTGTVYAQILFLDKKV</sequence>
<dbReference type="CTD" id="553443"/>
<feature type="region of interest" description="Disordered" evidence="4">
    <location>
        <begin position="225"/>
        <end position="272"/>
    </location>
</feature>
<accession>A0A6J2V9U8</accession>
<dbReference type="PANTHER" id="PTHR12207">
    <property type="entry name" value="V-SET AND TRANSMEMBRANE DOMAIN-CONTAINING PROTEIN"/>
    <property type="match status" value="1"/>
</dbReference>
<reference evidence="9" key="1">
    <citation type="submission" date="2025-08" db="UniProtKB">
        <authorList>
            <consortium name="RefSeq"/>
        </authorList>
    </citation>
    <scope>IDENTIFICATION</scope>
</reference>
<gene>
    <name evidence="9" type="primary">vstm4a</name>
</gene>
<dbReference type="InterPro" id="IPR051102">
    <property type="entry name" value="IgSF_V-set/TM_domain"/>
</dbReference>
<proteinExistence type="predicted"/>
<dbReference type="PANTHER" id="PTHR12207:SF8">
    <property type="entry name" value="V-SET AND TRANSMEMBRANE DOMAIN-CONTAINING PROTEIN 4"/>
    <property type="match status" value="1"/>
</dbReference>
<dbReference type="Gene3D" id="2.60.40.10">
    <property type="entry name" value="Immunoglobulins"/>
    <property type="match status" value="1"/>
</dbReference>
<keyword evidence="8" id="KW-1185">Reference proteome</keyword>
<keyword evidence="2" id="KW-1015">Disulfide bond</keyword>
<feature type="compositionally biased region" description="Basic residues" evidence="4">
    <location>
        <begin position="230"/>
        <end position="242"/>
    </location>
</feature>
<dbReference type="GeneID" id="115810709"/>
<dbReference type="PROSITE" id="PS50835">
    <property type="entry name" value="IG_LIKE"/>
    <property type="match status" value="1"/>
</dbReference>
<dbReference type="GO" id="GO:0016020">
    <property type="term" value="C:membrane"/>
    <property type="evidence" value="ECO:0007669"/>
    <property type="project" value="TreeGrafter"/>
</dbReference>
<dbReference type="CDD" id="cd00099">
    <property type="entry name" value="IgV"/>
    <property type="match status" value="1"/>
</dbReference>
<evidence type="ECO:0000313" key="9">
    <source>
        <dbReference type="RefSeq" id="XP_030628563.1"/>
    </source>
</evidence>
<evidence type="ECO:0000256" key="6">
    <source>
        <dbReference type="SAM" id="SignalP"/>
    </source>
</evidence>
<dbReference type="SMART" id="SM00409">
    <property type="entry name" value="IG"/>
    <property type="match status" value="1"/>
</dbReference>
<feature type="signal peptide" evidence="6">
    <location>
        <begin position="1"/>
        <end position="22"/>
    </location>
</feature>
<dbReference type="AlphaFoldDB" id="A0A6J2V9U8"/>
<keyword evidence="5" id="KW-1133">Transmembrane helix</keyword>
<keyword evidence="1 6" id="KW-0732">Signal</keyword>
<dbReference type="Pfam" id="PF07686">
    <property type="entry name" value="V-set"/>
    <property type="match status" value="1"/>
</dbReference>
<dbReference type="RefSeq" id="XP_030628563.1">
    <property type="nucleotide sequence ID" value="XM_030772703.1"/>
</dbReference>
<feature type="chain" id="PRO_5027067851" evidence="6">
    <location>
        <begin position="23"/>
        <end position="317"/>
    </location>
</feature>
<dbReference type="InterPro" id="IPR036179">
    <property type="entry name" value="Ig-like_dom_sf"/>
</dbReference>
<dbReference type="OrthoDB" id="8885867at2759"/>
<evidence type="ECO:0000256" key="5">
    <source>
        <dbReference type="SAM" id="Phobius"/>
    </source>
</evidence>
<name>A0A6J2V9U8_CHACN</name>
<dbReference type="InterPro" id="IPR013106">
    <property type="entry name" value="Ig_V-set"/>
</dbReference>
<evidence type="ECO:0000256" key="1">
    <source>
        <dbReference type="ARBA" id="ARBA00022729"/>
    </source>
</evidence>
<dbReference type="Proteomes" id="UP000504632">
    <property type="component" value="Chromosome 4"/>
</dbReference>
<evidence type="ECO:0000256" key="4">
    <source>
        <dbReference type="SAM" id="MobiDB-lite"/>
    </source>
</evidence>
<feature type="domain" description="Ig-like" evidence="7">
    <location>
        <begin position="23"/>
        <end position="127"/>
    </location>
</feature>
<dbReference type="InterPro" id="IPR003599">
    <property type="entry name" value="Ig_sub"/>
</dbReference>
<keyword evidence="3" id="KW-0393">Immunoglobulin domain</keyword>